<reference evidence="2 3" key="1">
    <citation type="submission" date="2014-06" db="EMBL/GenBank/DDBJ databases">
        <authorList>
            <person name="Swart Estienne"/>
        </authorList>
    </citation>
    <scope>NUCLEOTIDE SEQUENCE [LARGE SCALE GENOMIC DNA]</scope>
    <source>
        <strain evidence="2 3">130c</strain>
    </source>
</reference>
<dbReference type="PANTHER" id="PTHR31398">
    <property type="entry name" value="MEIOTIC NUCLEAR DIVISION PROTEIN 1 HOMOLOG"/>
    <property type="match status" value="1"/>
</dbReference>
<dbReference type="GO" id="GO:0005634">
    <property type="term" value="C:nucleus"/>
    <property type="evidence" value="ECO:0007669"/>
    <property type="project" value="TreeGrafter"/>
</dbReference>
<keyword evidence="1" id="KW-1133">Transmembrane helix</keyword>
<keyword evidence="1" id="KW-0472">Membrane</keyword>
<feature type="transmembrane region" description="Helical" evidence="1">
    <location>
        <begin position="35"/>
        <end position="54"/>
    </location>
</feature>
<name>A0A078A351_STYLE</name>
<dbReference type="GO" id="GO:0007131">
    <property type="term" value="P:reciprocal meiotic recombination"/>
    <property type="evidence" value="ECO:0007669"/>
    <property type="project" value="TreeGrafter"/>
</dbReference>
<gene>
    <name evidence="2" type="primary">Contig14966.g15949</name>
    <name evidence="2" type="ORF">STYLEM_4924</name>
</gene>
<dbReference type="Proteomes" id="UP000039865">
    <property type="component" value="Unassembled WGS sequence"/>
</dbReference>
<dbReference type="OMA" id="QINICFI"/>
<keyword evidence="1" id="KW-0812">Transmembrane</keyword>
<accession>A0A078A351</accession>
<dbReference type="EMBL" id="CCKQ01004771">
    <property type="protein sequence ID" value="CDW75928.1"/>
    <property type="molecule type" value="Genomic_DNA"/>
</dbReference>
<evidence type="ECO:0000313" key="3">
    <source>
        <dbReference type="Proteomes" id="UP000039865"/>
    </source>
</evidence>
<organism evidence="2 3">
    <name type="scientific">Stylonychia lemnae</name>
    <name type="common">Ciliate</name>
    <dbReference type="NCBI Taxonomy" id="5949"/>
    <lineage>
        <taxon>Eukaryota</taxon>
        <taxon>Sar</taxon>
        <taxon>Alveolata</taxon>
        <taxon>Ciliophora</taxon>
        <taxon>Intramacronucleata</taxon>
        <taxon>Spirotrichea</taxon>
        <taxon>Stichotrichia</taxon>
        <taxon>Sporadotrichida</taxon>
        <taxon>Oxytrichidae</taxon>
        <taxon>Stylonychinae</taxon>
        <taxon>Stylonychia</taxon>
    </lineage>
</organism>
<dbReference type="InParanoid" id="A0A078A351"/>
<proteinExistence type="predicted"/>
<evidence type="ECO:0008006" key="4">
    <source>
        <dbReference type="Google" id="ProtNLM"/>
    </source>
</evidence>
<protein>
    <recommendedName>
        <fullName evidence="4">Transmembrane protein</fullName>
    </recommendedName>
</protein>
<feature type="transmembrane region" description="Helical" evidence="1">
    <location>
        <begin position="320"/>
        <end position="346"/>
    </location>
</feature>
<sequence length="697" mass="81871">MKSQLKWFKKSFLKIDIYGRQIKFKYQGQDTKKTYPGAFATILTILFVFTHFAFQLKDIFNNKFTMKSFNHPQDMTSQDINITQNQFDFGINIISPLYYSAESYLGYSLEQFMNISMIQYNKDYSSVYLGFQNCTNDRFLGDESFQNLSSVDPSYWNNIKCSQANQVMSLSGKQGFSYMYLMIGRCDQKYLESILPEKVCVSDNDVLNKFIEDTTFQFMYTRQYFDPQEFKSSPVKTKVETLDLILQETQMTSIDAQLQLLTALDLNSKIHDSLDSQEYLLTQAIISTVESAQNWRKNYLQIEFSIQNQYNHLERQMFNYVQAICLSGGLAGILIIFAKICLMPFIELIFYSSLMKSSFLIGKEFLTEQNLGNTDNFDSVLDSFKQKPIIDRYNLSNNKPEDYQRLAQKLNSRVKFKYSSLQFIKDSIFGCCLCSKKNKVTTLRQLFLYGKKKLDQSMDIKKVIYQLREYEILKNILLTRQQKKLLPFLQKNRIDKQFEKRVITVKKPTQIQKEEQTLNLILEHFSENLDPKNNFNKRIFENLVTQIDEQPTQERDKSLKQKMFTGIIKKCIRANTGILTKETKFESMKIKKGISQSFINEEEESYDQFMSKQNQNQMTSMRTKNRAADQSVYNLDDEADGQQAIFQNSKSVFKTYDHLPIDSQRKNKPRKNKIVMKAKTRIVKRPIELQQNHDSEI</sequence>
<dbReference type="AlphaFoldDB" id="A0A078A351"/>
<dbReference type="PANTHER" id="PTHR31398:SF0">
    <property type="entry name" value="MEIOTIC NUCLEAR DIVISION PROTEIN 1 HOMOLOG"/>
    <property type="match status" value="1"/>
</dbReference>
<evidence type="ECO:0000256" key="1">
    <source>
        <dbReference type="SAM" id="Phobius"/>
    </source>
</evidence>
<keyword evidence="3" id="KW-1185">Reference proteome</keyword>
<evidence type="ECO:0000313" key="2">
    <source>
        <dbReference type="EMBL" id="CDW75928.1"/>
    </source>
</evidence>
<dbReference type="OrthoDB" id="288398at2759"/>